<evidence type="ECO:0000313" key="2">
    <source>
        <dbReference type="Proteomes" id="UP001500102"/>
    </source>
</evidence>
<protein>
    <submittedName>
        <fullName evidence="1">Uncharacterized protein</fullName>
    </submittedName>
</protein>
<accession>A0ABN2ZTG8</accession>
<sequence length="365" mass="39247">MESKRLFAKPIVRSWAKIGVLRAYFESELPEAAAVEVLERARASLELPAAGTGLGGVAPSPLGAVTAIHGIVSAAEAHGLLAALASGLEAQGVHGSLRPLPNEDLLVGAPNLDTFGFTAGVCLPGQMGPEEFSRRIVPPEVMDAVIETALGWCQLSSGTHYVGTAWSYVKCTAEQRRALLATGSTPINLDSMACVTGSDEIRSVEFGDRGTVYFGRLDPDRRLEPAVADRRELLASQADQADQAEYGCIKRSRLGTALWDVFHDYDWPARPHLRYASVGRTLMKSLVPDAFGVQLLGPEHRLPAPLAPIWKADPAGTASTILQHMDLPAWFEGPLPEPETLEEARRSIKPLLMTTAQAEEVRSKG</sequence>
<reference evidence="1 2" key="1">
    <citation type="journal article" date="2019" name="Int. J. Syst. Evol. Microbiol.">
        <title>The Global Catalogue of Microorganisms (GCM) 10K type strain sequencing project: providing services to taxonomists for standard genome sequencing and annotation.</title>
        <authorList>
            <consortium name="The Broad Institute Genomics Platform"/>
            <consortium name="The Broad Institute Genome Sequencing Center for Infectious Disease"/>
            <person name="Wu L."/>
            <person name="Ma J."/>
        </authorList>
    </citation>
    <scope>NUCLEOTIDE SEQUENCE [LARGE SCALE GENOMIC DNA]</scope>
    <source>
        <strain evidence="1 2">JCM 15921</strain>
    </source>
</reference>
<gene>
    <name evidence="1" type="ORF">GCM10009825_41230</name>
</gene>
<proteinExistence type="predicted"/>
<organism evidence="1 2">
    <name type="scientific">Arthrobacter humicola</name>
    <dbReference type="NCBI Taxonomy" id="409291"/>
    <lineage>
        <taxon>Bacteria</taxon>
        <taxon>Bacillati</taxon>
        <taxon>Actinomycetota</taxon>
        <taxon>Actinomycetes</taxon>
        <taxon>Micrococcales</taxon>
        <taxon>Micrococcaceae</taxon>
        <taxon>Arthrobacter</taxon>
    </lineage>
</organism>
<dbReference type="RefSeq" id="WP_344368262.1">
    <property type="nucleotide sequence ID" value="NZ_BAAAQB010000044.1"/>
</dbReference>
<name>A0ABN2ZTG8_9MICC</name>
<keyword evidence="2" id="KW-1185">Reference proteome</keyword>
<evidence type="ECO:0000313" key="1">
    <source>
        <dbReference type="EMBL" id="GAA2147102.1"/>
    </source>
</evidence>
<dbReference type="Proteomes" id="UP001500102">
    <property type="component" value="Unassembled WGS sequence"/>
</dbReference>
<comment type="caution">
    <text evidence="1">The sequence shown here is derived from an EMBL/GenBank/DDBJ whole genome shotgun (WGS) entry which is preliminary data.</text>
</comment>
<dbReference type="EMBL" id="BAAAQB010000044">
    <property type="protein sequence ID" value="GAA2147102.1"/>
    <property type="molecule type" value="Genomic_DNA"/>
</dbReference>